<keyword evidence="3" id="KW-0378">Hydrolase</keyword>
<evidence type="ECO:0000256" key="6">
    <source>
        <dbReference type="ARBA" id="ARBA00053295"/>
    </source>
</evidence>
<evidence type="ECO:0000256" key="16">
    <source>
        <dbReference type="SAM" id="MobiDB-lite"/>
    </source>
</evidence>
<dbReference type="Proteomes" id="UP000694426">
    <property type="component" value="Unplaced"/>
</dbReference>
<dbReference type="InterPro" id="IPR029055">
    <property type="entry name" value="Ntn_hydrolases_N"/>
</dbReference>
<name>A0A8B9CEN6_9AVES</name>
<protein>
    <recommendedName>
        <fullName evidence="8">N(4)-(Beta-N-acetylglucosaminyl)-L-asparaginase</fullName>
        <ecNumber evidence="7">3.5.1.26</ecNumber>
    </recommendedName>
    <alternativeName>
        <fullName evidence="11">Aspartylglucosaminidase</fullName>
    </alternativeName>
    <alternativeName>
        <fullName evidence="10">Glycosylasparaginase</fullName>
    </alternativeName>
    <alternativeName>
        <fullName evidence="9">N(4)-(beta-N-acetylglucosaminyl)-L-asparaginase</fullName>
    </alternativeName>
    <alternativeName>
        <fullName evidence="12">N4-(N-acetyl-beta-glucosaminyl)-L-asparagine amidase</fullName>
    </alternativeName>
</protein>
<dbReference type="GO" id="GO:0006508">
    <property type="term" value="P:proteolysis"/>
    <property type="evidence" value="ECO:0007669"/>
    <property type="project" value="UniProtKB-KW"/>
</dbReference>
<reference evidence="17" key="2">
    <citation type="submission" date="2025-09" db="UniProtKB">
        <authorList>
            <consortium name="Ensembl"/>
        </authorList>
    </citation>
    <scope>IDENTIFICATION</scope>
</reference>
<comment type="similarity">
    <text evidence="1">Belongs to the Ntn-hydrolase family.</text>
</comment>
<evidence type="ECO:0000256" key="15">
    <source>
        <dbReference type="PIRSR" id="PIRSR600246-3"/>
    </source>
</evidence>
<dbReference type="GeneTree" id="ENSGT00950000183045"/>
<evidence type="ECO:0000313" key="17">
    <source>
        <dbReference type="Ensembl" id="ENSABRP00000018597.1"/>
    </source>
</evidence>
<dbReference type="GO" id="GO:0005783">
    <property type="term" value="C:endoplasmic reticulum"/>
    <property type="evidence" value="ECO:0007669"/>
    <property type="project" value="Ensembl"/>
</dbReference>
<evidence type="ECO:0000256" key="14">
    <source>
        <dbReference type="PIRSR" id="PIRSR600246-2"/>
    </source>
</evidence>
<feature type="binding site" evidence="14">
    <location>
        <begin position="353"/>
        <end position="356"/>
    </location>
    <ligand>
        <name>substrate</name>
    </ligand>
</feature>
<evidence type="ECO:0000256" key="3">
    <source>
        <dbReference type="ARBA" id="ARBA00022801"/>
    </source>
</evidence>
<evidence type="ECO:0000256" key="12">
    <source>
        <dbReference type="ARBA" id="ARBA00080645"/>
    </source>
</evidence>
<evidence type="ECO:0000256" key="5">
    <source>
        <dbReference type="ARBA" id="ARBA00050421"/>
    </source>
</evidence>
<dbReference type="GO" id="GO:0008233">
    <property type="term" value="F:peptidase activity"/>
    <property type="evidence" value="ECO:0007669"/>
    <property type="project" value="UniProtKB-KW"/>
</dbReference>
<dbReference type="PANTHER" id="PTHR10188">
    <property type="entry name" value="L-ASPARAGINASE"/>
    <property type="match status" value="1"/>
</dbReference>
<proteinExistence type="inferred from homology"/>
<keyword evidence="2" id="KW-0645">Protease</keyword>
<dbReference type="GO" id="GO:0005615">
    <property type="term" value="C:extracellular space"/>
    <property type="evidence" value="ECO:0007669"/>
    <property type="project" value="Ensembl"/>
</dbReference>
<dbReference type="Pfam" id="PF01112">
    <property type="entry name" value="Asparaginase_2"/>
    <property type="match status" value="1"/>
</dbReference>
<dbReference type="Ensembl" id="ENSABRT00000026229.1">
    <property type="protein sequence ID" value="ENSABRP00000018597.1"/>
    <property type="gene ID" value="ENSABRG00000015987.1"/>
</dbReference>
<dbReference type="SUPFAM" id="SSF56235">
    <property type="entry name" value="N-terminal nucleophile aminohydrolases (Ntn hydrolases)"/>
    <property type="match status" value="1"/>
</dbReference>
<feature type="binding site" evidence="14">
    <location>
        <begin position="376"/>
        <end position="379"/>
    </location>
    <ligand>
        <name>substrate</name>
    </ligand>
</feature>
<sequence>MWTSEHTQRLHFIQKLDEEHALSQSLEPTSTLPPQPGRRRTSRGPFWMIPAALPSRRHTPDVPMACPAISGNLHKPAAPSLHCGRAVGACTASSPSSVASEAPMGRSEAMAAAAGGDGGGRRAVVVELLLVVLQLAGSCGAGTTAALPVVINTWAFRKATETAWRVLQLGGSELDAVEKGCGQCEIDQCDGSVGYGGSPDESGETTLDAMIMDGNTMEVGAVADLRRVKNAIGVARKVIEHTKHTLLVGESASLFAVRMGFPYEDLTTPKSLSMYSKWLNQSCQPNYWKNVVPDSSKSCGPYKRLEKVTCEKWTISQRSVHNHDTIGMVVIGGNGTVASGTSTNGGVHKIPGRVGDSPIAGAGSYADSTAGGAAATGDGDITMRFLPSYQAVEYMRMGMDPTVACQKVISRIQKYAPEFFGAVICANTTGSYGAACNKIPGFTQFHFMVYSPLLSQAAEQVVDCI</sequence>
<evidence type="ECO:0000256" key="7">
    <source>
        <dbReference type="ARBA" id="ARBA00066729"/>
    </source>
</evidence>
<evidence type="ECO:0000313" key="18">
    <source>
        <dbReference type="Proteomes" id="UP000694426"/>
    </source>
</evidence>
<dbReference type="Gene3D" id="3.60.20.30">
    <property type="entry name" value="(Glycosyl)asparaginase"/>
    <property type="match status" value="1"/>
</dbReference>
<evidence type="ECO:0000256" key="13">
    <source>
        <dbReference type="PIRSR" id="PIRSR600246-1"/>
    </source>
</evidence>
<accession>A0A8B9CEN6</accession>
<dbReference type="FunFam" id="3.60.20.30:FF:000003">
    <property type="entry name" value="N(4)-(Beta-N-acetylglucosaminyl)-L-asparaginase isoform X1"/>
    <property type="match status" value="1"/>
</dbReference>
<dbReference type="EC" id="3.5.1.26" evidence="7"/>
<gene>
    <name evidence="17" type="primary">AGA</name>
</gene>
<dbReference type="CDD" id="cd04513">
    <property type="entry name" value="Glycosylasparaginase"/>
    <property type="match status" value="1"/>
</dbReference>
<evidence type="ECO:0000256" key="9">
    <source>
        <dbReference type="ARBA" id="ARBA00071391"/>
    </source>
</evidence>
<dbReference type="AlphaFoldDB" id="A0A8B9CEN6"/>
<comment type="catalytic activity">
    <reaction evidence="5">
        <text>N(4)-(beta-N-acetyl-D-glucosaminyl)-L-asparagine + H2O = N-acetyl-beta-D-glucosaminylamine + L-aspartate + H(+)</text>
        <dbReference type="Rhea" id="RHEA:11544"/>
        <dbReference type="ChEBI" id="CHEBI:15377"/>
        <dbReference type="ChEBI" id="CHEBI:15378"/>
        <dbReference type="ChEBI" id="CHEBI:15947"/>
        <dbReference type="ChEBI" id="CHEBI:29991"/>
        <dbReference type="ChEBI" id="CHEBI:58080"/>
        <dbReference type="EC" id="3.5.1.26"/>
    </reaction>
</comment>
<keyword evidence="4" id="KW-0068">Autocatalytic cleavage</keyword>
<dbReference type="InterPro" id="IPR000246">
    <property type="entry name" value="Peptidase_T2"/>
</dbReference>
<keyword evidence="18" id="KW-1185">Reference proteome</keyword>
<evidence type="ECO:0000256" key="4">
    <source>
        <dbReference type="ARBA" id="ARBA00022813"/>
    </source>
</evidence>
<dbReference type="GO" id="GO:0005764">
    <property type="term" value="C:lysosome"/>
    <property type="evidence" value="ECO:0007669"/>
    <property type="project" value="Ensembl"/>
</dbReference>
<organism evidence="17 18">
    <name type="scientific">Anser brachyrhynchus</name>
    <name type="common">Pink-footed goose</name>
    <dbReference type="NCBI Taxonomy" id="132585"/>
    <lineage>
        <taxon>Eukaryota</taxon>
        <taxon>Metazoa</taxon>
        <taxon>Chordata</taxon>
        <taxon>Craniata</taxon>
        <taxon>Vertebrata</taxon>
        <taxon>Euteleostomi</taxon>
        <taxon>Archelosauria</taxon>
        <taxon>Archosauria</taxon>
        <taxon>Dinosauria</taxon>
        <taxon>Saurischia</taxon>
        <taxon>Theropoda</taxon>
        <taxon>Coelurosauria</taxon>
        <taxon>Aves</taxon>
        <taxon>Neognathae</taxon>
        <taxon>Galloanserae</taxon>
        <taxon>Anseriformes</taxon>
        <taxon>Anatidae</taxon>
        <taxon>Anserinae</taxon>
        <taxon>Anser</taxon>
    </lineage>
</organism>
<feature type="site" description="Cleavage; by autolysis" evidence="15">
    <location>
        <begin position="324"/>
        <end position="325"/>
    </location>
</feature>
<dbReference type="GO" id="GO:0003948">
    <property type="term" value="F:N4-(beta-N-acetylglucosaminyl)-L-asparaginase activity"/>
    <property type="evidence" value="ECO:0007669"/>
    <property type="project" value="UniProtKB-EC"/>
</dbReference>
<evidence type="ECO:0000256" key="2">
    <source>
        <dbReference type="ARBA" id="ARBA00022670"/>
    </source>
</evidence>
<evidence type="ECO:0000256" key="1">
    <source>
        <dbReference type="ARBA" id="ARBA00010872"/>
    </source>
</evidence>
<evidence type="ECO:0000256" key="8">
    <source>
        <dbReference type="ARBA" id="ARBA00067727"/>
    </source>
</evidence>
<feature type="region of interest" description="Disordered" evidence="16">
    <location>
        <begin position="23"/>
        <end position="45"/>
    </location>
</feature>
<evidence type="ECO:0000256" key="11">
    <source>
        <dbReference type="ARBA" id="ARBA00079301"/>
    </source>
</evidence>
<dbReference type="PANTHER" id="PTHR10188:SF6">
    <property type="entry name" value="N(4)-(BETA-N-ACETYLGLUCOSAMINYL)-L-ASPARAGINASE"/>
    <property type="match status" value="1"/>
</dbReference>
<evidence type="ECO:0000256" key="10">
    <source>
        <dbReference type="ARBA" id="ARBA00078726"/>
    </source>
</evidence>
<feature type="active site" description="Nucleophile" evidence="13">
    <location>
        <position position="325"/>
    </location>
</feature>
<comment type="function">
    <text evidence="6">Cleaves the GlcNAc-Asn bond which joins oligosaccharides to the peptide of asparagine-linked glycoproteins.</text>
</comment>
<reference evidence="17" key="1">
    <citation type="submission" date="2025-08" db="UniProtKB">
        <authorList>
            <consortium name="Ensembl"/>
        </authorList>
    </citation>
    <scope>IDENTIFICATION</scope>
</reference>